<name>A0A7S1IU74_9EUGL</name>
<organism evidence="2">
    <name type="scientific">Eutreptiella gymnastica</name>
    <dbReference type="NCBI Taxonomy" id="73025"/>
    <lineage>
        <taxon>Eukaryota</taxon>
        <taxon>Discoba</taxon>
        <taxon>Euglenozoa</taxon>
        <taxon>Euglenida</taxon>
        <taxon>Spirocuta</taxon>
        <taxon>Euglenophyceae</taxon>
        <taxon>Eutreptiales</taxon>
        <taxon>Eutreptiaceae</taxon>
        <taxon>Eutreptiella</taxon>
    </lineage>
</organism>
<dbReference type="EMBL" id="HBGA01091289">
    <property type="protein sequence ID" value="CAD9023073.1"/>
    <property type="molecule type" value="Transcribed_RNA"/>
</dbReference>
<sequence>MAQERLASLETGAAYPPHMPYYAQQPQKQVKKRCAKGVGVFGEGKKIAGDFFAANPPNLGSGVKLQPCTSPSGSDRPEGNSLQLQSRRGLRARPTCLTTVSNPQNTYKKE</sequence>
<dbReference type="AlphaFoldDB" id="A0A7S1IU74"/>
<feature type="region of interest" description="Disordered" evidence="1">
    <location>
        <begin position="56"/>
        <end position="110"/>
    </location>
</feature>
<evidence type="ECO:0000313" key="2">
    <source>
        <dbReference type="EMBL" id="CAD9023073.1"/>
    </source>
</evidence>
<evidence type="ECO:0000256" key="1">
    <source>
        <dbReference type="SAM" id="MobiDB-lite"/>
    </source>
</evidence>
<accession>A0A7S1IU74</accession>
<proteinExistence type="predicted"/>
<reference evidence="2" key="1">
    <citation type="submission" date="2021-01" db="EMBL/GenBank/DDBJ databases">
        <authorList>
            <person name="Corre E."/>
            <person name="Pelletier E."/>
            <person name="Niang G."/>
            <person name="Scheremetjew M."/>
            <person name="Finn R."/>
            <person name="Kale V."/>
            <person name="Holt S."/>
            <person name="Cochrane G."/>
            <person name="Meng A."/>
            <person name="Brown T."/>
            <person name="Cohen L."/>
        </authorList>
    </citation>
    <scope>NUCLEOTIDE SEQUENCE</scope>
    <source>
        <strain evidence="2">NIES-381</strain>
    </source>
</reference>
<feature type="compositionally biased region" description="Polar residues" evidence="1">
    <location>
        <begin position="96"/>
        <end position="110"/>
    </location>
</feature>
<gene>
    <name evidence="2" type="ORF">EGYM00392_LOCUS34195</name>
</gene>
<protein>
    <submittedName>
        <fullName evidence="2">Uncharacterized protein</fullName>
    </submittedName>
</protein>